<sequence length="627" mass="72488">MDPSQNQKPKQMTMAQQLQYQQIMLQKQKQLLAQKQEMQARQHAKLQAQAKSGQPTAQIPPQANQTQQQPQIQQSKVVQSVQNQVNQQNQQIQPQIQPQVNNQQKVTQVTQIQQQKPVQNQINQNLNQQVQPTTNNQQNIAQIQPNILQQAQPKIQTPPIQPVPQKTVQNEPVKVQVQKQIPQKELQAPQIPKPFPVKADPLTTRKQSQMYFTKLALTMFNQPIQCAQHQITLNFPFNFNQEQELGTISIPENAALNVKVSVFKKYSISFGSILSATYGVDLTKEFHLLDKVTIFLHQNLLKYKQNQAHVESNTTLDFQNQNQCARFFATGLSFLLRLYRATHKSQFVSTYEANNLVLKQNFYQMCALQFKDDYEQIKLQIDDADNSKMEELCDFMANICKVVDKAELESETAENTDIQFQIENENLFNPVLSKSTVLFEFENLKGFLKDLLQLQSLIAEEEHFDELEELRREIESEQNPHKIKSKQTANKPLNTVEYQEPDIKTSQEMIQNALTYVECIKFKDNDKEQLQMILDMLAQVLDMPIDDTMDITNGKKQNAKETANNKNKQLIQYLQDFVGDLLQPADQDDINMNMLLNDENDDEINMLGEINNQDIEDELKQMEDDLI</sequence>
<gene>
    <name evidence="2" type="ORF">HINF_LOCUS12293</name>
</gene>
<dbReference type="Proteomes" id="UP001642409">
    <property type="component" value="Unassembled WGS sequence"/>
</dbReference>
<evidence type="ECO:0000313" key="3">
    <source>
        <dbReference type="Proteomes" id="UP001642409"/>
    </source>
</evidence>
<accession>A0ABP1HDH8</accession>
<reference evidence="2 3" key="1">
    <citation type="submission" date="2024-07" db="EMBL/GenBank/DDBJ databases">
        <authorList>
            <person name="Akdeniz Z."/>
        </authorList>
    </citation>
    <scope>NUCLEOTIDE SEQUENCE [LARGE SCALE GENOMIC DNA]</scope>
</reference>
<proteinExistence type="predicted"/>
<protein>
    <submittedName>
        <fullName evidence="2">Hypothetical_protein</fullName>
    </submittedName>
</protein>
<comment type="caution">
    <text evidence="2">The sequence shown here is derived from an EMBL/GenBank/DDBJ whole genome shotgun (WGS) entry which is preliminary data.</text>
</comment>
<organism evidence="2 3">
    <name type="scientific">Hexamita inflata</name>
    <dbReference type="NCBI Taxonomy" id="28002"/>
    <lineage>
        <taxon>Eukaryota</taxon>
        <taxon>Metamonada</taxon>
        <taxon>Diplomonadida</taxon>
        <taxon>Hexamitidae</taxon>
        <taxon>Hexamitinae</taxon>
        <taxon>Hexamita</taxon>
    </lineage>
</organism>
<feature type="compositionally biased region" description="Low complexity" evidence="1">
    <location>
        <begin position="54"/>
        <end position="71"/>
    </location>
</feature>
<name>A0ABP1HDH8_9EUKA</name>
<keyword evidence="3" id="KW-1185">Reference proteome</keyword>
<evidence type="ECO:0000313" key="2">
    <source>
        <dbReference type="EMBL" id="CAL5991853.1"/>
    </source>
</evidence>
<feature type="region of interest" description="Disordered" evidence="1">
    <location>
        <begin position="31"/>
        <end position="71"/>
    </location>
</feature>
<dbReference type="EMBL" id="CAXDID020000028">
    <property type="protein sequence ID" value="CAL5991853.1"/>
    <property type="molecule type" value="Genomic_DNA"/>
</dbReference>
<evidence type="ECO:0000256" key="1">
    <source>
        <dbReference type="SAM" id="MobiDB-lite"/>
    </source>
</evidence>